<dbReference type="InterPro" id="IPR036249">
    <property type="entry name" value="Thioredoxin-like_sf"/>
</dbReference>
<accession>A0A4S2HCF1</accession>
<dbReference type="InterPro" id="IPR010634">
    <property type="entry name" value="DUF1223"/>
</dbReference>
<proteinExistence type="predicted"/>
<dbReference type="SUPFAM" id="SSF52833">
    <property type="entry name" value="Thioredoxin-like"/>
    <property type="match status" value="1"/>
</dbReference>
<dbReference type="OrthoDB" id="9808254at2"/>
<dbReference type="AlphaFoldDB" id="A0A4S2HCF1"/>
<dbReference type="PANTHER" id="PTHR36057:SF1">
    <property type="entry name" value="LIPOPROTEIN LIPID ATTACHMENT SITE-LIKE PROTEIN, PUTATIVE (DUF1223)-RELATED"/>
    <property type="match status" value="1"/>
</dbReference>
<organism evidence="1 2">
    <name type="scientific">Marinicauda pacifica</name>
    <dbReference type="NCBI Taxonomy" id="1133559"/>
    <lineage>
        <taxon>Bacteria</taxon>
        <taxon>Pseudomonadati</taxon>
        <taxon>Pseudomonadota</taxon>
        <taxon>Alphaproteobacteria</taxon>
        <taxon>Maricaulales</taxon>
        <taxon>Maricaulaceae</taxon>
        <taxon>Marinicauda</taxon>
    </lineage>
</organism>
<name>A0A4S2HCF1_9PROT</name>
<dbReference type="Proteomes" id="UP000305451">
    <property type="component" value="Unassembled WGS sequence"/>
</dbReference>
<evidence type="ECO:0000313" key="2">
    <source>
        <dbReference type="Proteomes" id="UP000305451"/>
    </source>
</evidence>
<evidence type="ECO:0000313" key="1">
    <source>
        <dbReference type="EMBL" id="TGY93338.1"/>
    </source>
</evidence>
<dbReference type="PANTHER" id="PTHR36057">
    <property type="match status" value="1"/>
</dbReference>
<keyword evidence="2" id="KW-1185">Reference proteome</keyword>
<comment type="caution">
    <text evidence="1">The sequence shown here is derived from an EMBL/GenBank/DDBJ whole genome shotgun (WGS) entry which is preliminary data.</text>
</comment>
<protein>
    <submittedName>
        <fullName evidence="1">DUF1223 domain-containing protein</fullName>
    </submittedName>
</protein>
<dbReference type="EMBL" id="SRXV01000002">
    <property type="protein sequence ID" value="TGY93338.1"/>
    <property type="molecule type" value="Genomic_DNA"/>
</dbReference>
<sequence>MTALALLLLLAASPDPAEPRRNLVVVELFTSQGCGLCPDANRLLSELGAQEDTLALAFNVSYWDMYGWTDQFARPEFNQRQQDYVDAGPAHRVYTPHFVVNGAPQTLRFDRGQILGAVRGAEPVALHPSLLRTPDGPQVRLNGPAREQAATVWLAAYETGTIERTIEAGSNAGLDMVHFNTVRHLTALPGWSGAEYTVTAEPAACPDSLSCAVLVQASRGGPILGASRIPAVNREPAHQAGD</sequence>
<gene>
    <name evidence="1" type="ORF">E5162_09850</name>
</gene>
<dbReference type="Pfam" id="PF06764">
    <property type="entry name" value="DUF1223"/>
    <property type="match status" value="1"/>
</dbReference>
<reference evidence="1 2" key="1">
    <citation type="journal article" date="2013" name="Int. J. Syst. Evol. Microbiol.">
        <title>Marinicauda pacifica gen. nov., sp. nov., a prosthecate alphaproteobacterium of the family Hyphomonadaceae isolated from deep seawater.</title>
        <authorList>
            <person name="Zhang X.Y."/>
            <person name="Li G.W."/>
            <person name="Wang C.S."/>
            <person name="Zhang Y.J."/>
            <person name="Xu X.W."/>
            <person name="Li H."/>
            <person name="Liu A."/>
            <person name="Liu C."/>
            <person name="Xie B.B."/>
            <person name="Qin Q.L."/>
            <person name="Xu Z."/>
            <person name="Chen X.L."/>
            <person name="Zhou B.C."/>
            <person name="Zhang Y.Z."/>
        </authorList>
    </citation>
    <scope>NUCLEOTIDE SEQUENCE [LARGE SCALE GENOMIC DNA]</scope>
    <source>
        <strain evidence="1 2">P-1 km-3</strain>
    </source>
</reference>
<dbReference type="RefSeq" id="WP_135945060.1">
    <property type="nucleotide sequence ID" value="NZ_BMEI01000002.1"/>
</dbReference>